<protein>
    <recommendedName>
        <fullName evidence="4">MYND-type domain-containing protein</fullName>
    </recommendedName>
</protein>
<dbReference type="AlphaFoldDB" id="A0A9P8CJ16"/>
<accession>A0A9P8CJ16</accession>
<sequence>MPSKETPKSELNQKPIDKDLANAHSIAASKGDIESSSTAAKPDIVNHGPTIAAKQSPGTEMTGRSNEESTHGHPPAGGSPRPLKTNLPHDGKDNLAEKQETKHDELQKSSGPTTAAKKSPEANSTGRSNEDSTYDHSPATDSSIPSTNQENAQNARVAAKQRSKHTKISGSLNSSTSKNEAIVESTPKREASSGSNANLPEKCKEDATSSDNIASYSSVEAGEHNVKKIGEVDVHVLGTTATTRIEFGEPNLETTVDTNSRVPDASAASGIKDEQSKPDVVQNKHVPPEQETETASANANDSVAPLYELEGIAPKQPSTHDVDVGSPPIPVIVNGSTRASRASVKITEHTKSSAWTVNPQNPTSRSKSVTAASGPQAQYAKQSAGHYRGSSDNLHVTPPQAGAQERHVGQANRQYQQNRHSSCRTGSQAGSQGALQLQHDGQASGQYLQNYYSSHGTGWQAALQAQHVEQASGQYLQSHCSSQETGWQGGCQAALQAQHVGQASGQYLQNHHSSHGTGWQAGSQAGWQIGWQAGWQAGLQAYYGAQDYHQGQQGYTSNGNAGQWDNTTGVGNVNSGQVNFFVDGVKQRYGSCRLTRVNYSQTPSPYGLQSHYQANMNLPLEPAPPPYFIGNSNGFQAEATSVSRTFLPVNSPARHDPLQARCSNCNINHTATTGTPMWLCPGCGFGADGIRYCSQDCWRTHAWEHFDSCEWTYANNTEAPFSGIFRKETTPMLSIIGRFPCRELHRQYLVANHHSVLKEEYGNGLYCVFAESSDIPGSQSTKVLASVYPKNDPAKIYAMHLTLDLCFRVRDADIMEFLFCLICHIILDDKYYQTESGNRPAQEYVLGLFKGQFQAEYGYNKSEIDGWFANFQKHGFLFGQRWAIARQRISRYNVQVLL</sequence>
<keyword evidence="3" id="KW-1185">Reference proteome</keyword>
<evidence type="ECO:0000313" key="2">
    <source>
        <dbReference type="EMBL" id="KAG9249029.1"/>
    </source>
</evidence>
<reference evidence="2" key="1">
    <citation type="journal article" date="2021" name="IMA Fungus">
        <title>Genomic characterization of three marine fungi, including Emericellopsis atlantica sp. nov. with signatures of a generalist lifestyle and marine biomass degradation.</title>
        <authorList>
            <person name="Hagestad O.C."/>
            <person name="Hou L."/>
            <person name="Andersen J.H."/>
            <person name="Hansen E.H."/>
            <person name="Altermark B."/>
            <person name="Li C."/>
            <person name="Kuhnert E."/>
            <person name="Cox R.J."/>
            <person name="Crous P.W."/>
            <person name="Spatafora J.W."/>
            <person name="Lail K."/>
            <person name="Amirebrahimi M."/>
            <person name="Lipzen A."/>
            <person name="Pangilinan J."/>
            <person name="Andreopoulos W."/>
            <person name="Hayes R.D."/>
            <person name="Ng V."/>
            <person name="Grigoriev I.V."/>
            <person name="Jackson S.A."/>
            <person name="Sutton T.D.S."/>
            <person name="Dobson A.D.W."/>
            <person name="Rama T."/>
        </authorList>
    </citation>
    <scope>NUCLEOTIDE SEQUENCE</scope>
    <source>
        <strain evidence="2">TRa3180A</strain>
    </source>
</reference>
<feature type="region of interest" description="Disordered" evidence="1">
    <location>
        <begin position="1"/>
        <end position="216"/>
    </location>
</feature>
<feature type="compositionally biased region" description="Basic and acidic residues" evidence="1">
    <location>
        <begin position="87"/>
        <end position="107"/>
    </location>
</feature>
<organism evidence="2 3">
    <name type="scientific">Calycina marina</name>
    <dbReference type="NCBI Taxonomy" id="1763456"/>
    <lineage>
        <taxon>Eukaryota</taxon>
        <taxon>Fungi</taxon>
        <taxon>Dikarya</taxon>
        <taxon>Ascomycota</taxon>
        <taxon>Pezizomycotina</taxon>
        <taxon>Leotiomycetes</taxon>
        <taxon>Helotiales</taxon>
        <taxon>Pezizellaceae</taxon>
        <taxon>Calycina</taxon>
    </lineage>
</organism>
<feature type="region of interest" description="Disordered" evidence="1">
    <location>
        <begin position="333"/>
        <end position="435"/>
    </location>
</feature>
<evidence type="ECO:0000313" key="3">
    <source>
        <dbReference type="Proteomes" id="UP000887226"/>
    </source>
</evidence>
<name>A0A9P8CJ16_9HELO</name>
<comment type="caution">
    <text evidence="2">The sequence shown here is derived from an EMBL/GenBank/DDBJ whole genome shotgun (WGS) entry which is preliminary data.</text>
</comment>
<gene>
    <name evidence="2" type="ORF">BJ878DRAFT_485830</name>
</gene>
<proteinExistence type="predicted"/>
<feature type="compositionally biased region" description="Polar residues" evidence="1">
    <location>
        <begin position="352"/>
        <end position="381"/>
    </location>
</feature>
<dbReference type="Proteomes" id="UP000887226">
    <property type="component" value="Unassembled WGS sequence"/>
</dbReference>
<feature type="compositionally biased region" description="Polar residues" evidence="1">
    <location>
        <begin position="411"/>
        <end position="435"/>
    </location>
</feature>
<feature type="compositionally biased region" description="Polar residues" evidence="1">
    <location>
        <begin position="139"/>
        <end position="154"/>
    </location>
</feature>
<evidence type="ECO:0008006" key="4">
    <source>
        <dbReference type="Google" id="ProtNLM"/>
    </source>
</evidence>
<dbReference type="EMBL" id="MU253740">
    <property type="protein sequence ID" value="KAG9249029.1"/>
    <property type="molecule type" value="Genomic_DNA"/>
</dbReference>
<feature type="region of interest" description="Disordered" evidence="1">
    <location>
        <begin position="254"/>
        <end position="300"/>
    </location>
</feature>
<feature type="compositionally biased region" description="Polar residues" evidence="1">
    <location>
        <begin position="168"/>
        <end position="179"/>
    </location>
</feature>
<evidence type="ECO:0000256" key="1">
    <source>
        <dbReference type="SAM" id="MobiDB-lite"/>
    </source>
</evidence>